<name>A0A816GIV4_9BILA</name>
<dbReference type="EMBL" id="CAJNOQ010062503">
    <property type="protein sequence ID" value="CAF1673954.1"/>
    <property type="molecule type" value="Genomic_DNA"/>
</dbReference>
<evidence type="ECO:0000313" key="2">
    <source>
        <dbReference type="EMBL" id="CAF4656379.1"/>
    </source>
</evidence>
<comment type="caution">
    <text evidence="1">The sequence shown here is derived from an EMBL/GenBank/DDBJ whole genome shotgun (WGS) entry which is preliminary data.</text>
</comment>
<feature type="non-terminal residue" evidence="1">
    <location>
        <position position="1"/>
    </location>
</feature>
<evidence type="ECO:0000313" key="1">
    <source>
        <dbReference type="EMBL" id="CAF1673954.1"/>
    </source>
</evidence>
<gene>
    <name evidence="1" type="ORF">GPM918_LOCUS46414</name>
    <name evidence="2" type="ORF">SRO942_LOCUS50535</name>
</gene>
<dbReference type="Proteomes" id="UP000663829">
    <property type="component" value="Unassembled WGS sequence"/>
</dbReference>
<reference evidence="1" key="1">
    <citation type="submission" date="2021-02" db="EMBL/GenBank/DDBJ databases">
        <authorList>
            <person name="Nowell W R."/>
        </authorList>
    </citation>
    <scope>NUCLEOTIDE SEQUENCE</scope>
</reference>
<dbReference type="EMBL" id="CAJOBC010144494">
    <property type="protein sequence ID" value="CAF4656379.1"/>
    <property type="molecule type" value="Genomic_DNA"/>
</dbReference>
<protein>
    <submittedName>
        <fullName evidence="1">Uncharacterized protein</fullName>
    </submittedName>
</protein>
<accession>A0A816GIV4</accession>
<evidence type="ECO:0000313" key="3">
    <source>
        <dbReference type="Proteomes" id="UP000663829"/>
    </source>
</evidence>
<dbReference type="Proteomes" id="UP000681722">
    <property type="component" value="Unassembled WGS sequence"/>
</dbReference>
<organism evidence="1 3">
    <name type="scientific">Didymodactylos carnosus</name>
    <dbReference type="NCBI Taxonomy" id="1234261"/>
    <lineage>
        <taxon>Eukaryota</taxon>
        <taxon>Metazoa</taxon>
        <taxon>Spiralia</taxon>
        <taxon>Gnathifera</taxon>
        <taxon>Rotifera</taxon>
        <taxon>Eurotatoria</taxon>
        <taxon>Bdelloidea</taxon>
        <taxon>Philodinida</taxon>
        <taxon>Philodinidae</taxon>
        <taxon>Didymodactylos</taxon>
    </lineage>
</organism>
<dbReference type="AlphaFoldDB" id="A0A816GIV4"/>
<proteinExistence type="predicted"/>
<keyword evidence="3" id="KW-1185">Reference proteome</keyword>
<sequence>GDPSRNPPLPSLIQILPVPTSVPPPVVILIEVNWLLSSKSSHGNAIKELCNEIFKLNHTFMAWGDVRKELKAFTEFNLFKLSNVVNRRNNQAEFRRYYNYSSTPSRMFKSRRY</sequence>